<organism evidence="1">
    <name type="scientific">hydrothermal vent metagenome</name>
    <dbReference type="NCBI Taxonomy" id="652676"/>
    <lineage>
        <taxon>unclassified sequences</taxon>
        <taxon>metagenomes</taxon>
        <taxon>ecological metagenomes</taxon>
    </lineage>
</organism>
<gene>
    <name evidence="1" type="ORF">MNBD_GAMMA13-113</name>
</gene>
<dbReference type="AlphaFoldDB" id="A0A3B0Y8X8"/>
<accession>A0A3B0Y8X8</accession>
<evidence type="ECO:0000313" key="1">
    <source>
        <dbReference type="EMBL" id="VAW77248.1"/>
    </source>
</evidence>
<protein>
    <submittedName>
        <fullName evidence="1">Uncharacterized protein</fullName>
    </submittedName>
</protein>
<proteinExistence type="predicted"/>
<reference evidence="1" key="1">
    <citation type="submission" date="2018-06" db="EMBL/GenBank/DDBJ databases">
        <authorList>
            <person name="Zhirakovskaya E."/>
        </authorList>
    </citation>
    <scope>NUCLEOTIDE SEQUENCE</scope>
</reference>
<dbReference type="EMBL" id="UOFK01000114">
    <property type="protein sequence ID" value="VAW77248.1"/>
    <property type="molecule type" value="Genomic_DNA"/>
</dbReference>
<sequence length="85" mass="9310">MGVSIGGLMMDHDGVVQEQFAVVYAPKKKKRLSANCVDVKETGAQALAEADPNRNRHAAVVAGPSKSSEGQYLYYLIRWLGTRMK</sequence>
<name>A0A3B0Y8X8_9ZZZZ</name>